<comment type="pathway">
    <text evidence="2 8">Carbohydrate metabolism; hexose metabolism.</text>
</comment>
<dbReference type="UniPathway" id="UPA00242"/>
<keyword evidence="6 8" id="KW-0413">Isomerase</keyword>
<evidence type="ECO:0000256" key="4">
    <source>
        <dbReference type="ARBA" id="ARBA00013185"/>
    </source>
</evidence>
<dbReference type="InterPro" id="IPR014718">
    <property type="entry name" value="GH-type_carb-bd"/>
</dbReference>
<dbReference type="NCBIfam" id="NF008277">
    <property type="entry name" value="PRK11055.1"/>
    <property type="match status" value="1"/>
</dbReference>
<evidence type="ECO:0000256" key="9">
    <source>
        <dbReference type="PIRSR" id="PIRSR005096-1"/>
    </source>
</evidence>
<dbReference type="Proteomes" id="UP000233375">
    <property type="component" value="Unassembled WGS sequence"/>
</dbReference>
<dbReference type="Pfam" id="PF01263">
    <property type="entry name" value="Aldose_epim"/>
    <property type="match status" value="1"/>
</dbReference>
<evidence type="ECO:0000256" key="1">
    <source>
        <dbReference type="ARBA" id="ARBA00001614"/>
    </source>
</evidence>
<feature type="active site" description="Proton acceptor" evidence="9">
    <location>
        <position position="313"/>
    </location>
</feature>
<name>A0A2N0Z548_9BACI</name>
<reference evidence="12 13" key="1">
    <citation type="journal article" date="2003" name="Int. J. Syst. Evol. Microbiol.">
        <title>Bacillus nealsonii sp. nov., isolated from a spacecraft-assembly facility, whose spores are gamma-radiation resistant.</title>
        <authorList>
            <person name="Venkateswaran K."/>
            <person name="Kempf M."/>
            <person name="Chen F."/>
            <person name="Satomi M."/>
            <person name="Nicholson W."/>
            <person name="Kern R."/>
        </authorList>
    </citation>
    <scope>NUCLEOTIDE SEQUENCE [LARGE SCALE GENOMIC DNA]</scope>
    <source>
        <strain evidence="12 13">FO-92</strain>
    </source>
</reference>
<feature type="active site" description="Proton donor" evidence="9">
    <location>
        <position position="178"/>
    </location>
</feature>
<evidence type="ECO:0000256" key="7">
    <source>
        <dbReference type="ARBA" id="ARBA00023277"/>
    </source>
</evidence>
<accession>A0A2N0Z548</accession>
<dbReference type="GO" id="GO:0006006">
    <property type="term" value="P:glucose metabolic process"/>
    <property type="evidence" value="ECO:0007669"/>
    <property type="project" value="TreeGrafter"/>
</dbReference>
<evidence type="ECO:0000256" key="5">
    <source>
        <dbReference type="ARBA" id="ARBA00014165"/>
    </source>
</evidence>
<dbReference type="GO" id="GO:0030246">
    <property type="term" value="F:carbohydrate binding"/>
    <property type="evidence" value="ECO:0007669"/>
    <property type="project" value="InterPro"/>
</dbReference>
<evidence type="ECO:0000256" key="2">
    <source>
        <dbReference type="ARBA" id="ARBA00005028"/>
    </source>
</evidence>
<dbReference type="PIRSF" id="PIRSF005096">
    <property type="entry name" value="GALM"/>
    <property type="match status" value="1"/>
</dbReference>
<dbReference type="GO" id="GO:0004034">
    <property type="term" value="F:aldose 1-epimerase activity"/>
    <property type="evidence" value="ECO:0007669"/>
    <property type="project" value="UniProtKB-EC"/>
</dbReference>
<dbReference type="EMBL" id="PISE01000011">
    <property type="protein sequence ID" value="PKG24617.1"/>
    <property type="molecule type" value="Genomic_DNA"/>
</dbReference>
<keyword evidence="13" id="KW-1185">Reference proteome</keyword>
<dbReference type="PANTHER" id="PTHR10091">
    <property type="entry name" value="ALDOSE-1-EPIMERASE"/>
    <property type="match status" value="1"/>
</dbReference>
<evidence type="ECO:0000256" key="3">
    <source>
        <dbReference type="ARBA" id="ARBA00006206"/>
    </source>
</evidence>
<dbReference type="RefSeq" id="WP_101175970.1">
    <property type="nucleotide sequence ID" value="NZ_PISE01000011.1"/>
</dbReference>
<dbReference type="OrthoDB" id="9779408at2"/>
<dbReference type="GO" id="GO:0033499">
    <property type="term" value="P:galactose catabolic process via UDP-galactose, Leloir pathway"/>
    <property type="evidence" value="ECO:0007669"/>
    <property type="project" value="TreeGrafter"/>
</dbReference>
<comment type="catalytic activity">
    <reaction evidence="1 8">
        <text>alpha-D-glucose = beta-D-glucose</text>
        <dbReference type="Rhea" id="RHEA:10264"/>
        <dbReference type="ChEBI" id="CHEBI:15903"/>
        <dbReference type="ChEBI" id="CHEBI:17925"/>
        <dbReference type="EC" id="5.1.3.3"/>
    </reaction>
</comment>
<dbReference type="AlphaFoldDB" id="A0A2N0Z548"/>
<feature type="binding site" evidence="10">
    <location>
        <position position="251"/>
    </location>
    <ligand>
        <name>beta-D-galactose</name>
        <dbReference type="ChEBI" id="CHEBI:27667"/>
    </ligand>
</feature>
<dbReference type="InterPro" id="IPR018052">
    <property type="entry name" value="Ald1_epimerase_CS"/>
</dbReference>
<dbReference type="GO" id="GO:0005737">
    <property type="term" value="C:cytoplasm"/>
    <property type="evidence" value="ECO:0007669"/>
    <property type="project" value="TreeGrafter"/>
</dbReference>
<evidence type="ECO:0000256" key="11">
    <source>
        <dbReference type="PIRSR" id="PIRSR005096-3"/>
    </source>
</evidence>
<evidence type="ECO:0000313" key="12">
    <source>
        <dbReference type="EMBL" id="PKG24617.1"/>
    </source>
</evidence>
<dbReference type="InterPro" id="IPR015443">
    <property type="entry name" value="Aldose_1-epimerase"/>
</dbReference>
<comment type="caution">
    <text evidence="12">The sequence shown here is derived from an EMBL/GenBank/DDBJ whole genome shotgun (WGS) entry which is preliminary data.</text>
</comment>
<evidence type="ECO:0000313" key="13">
    <source>
        <dbReference type="Proteomes" id="UP000233375"/>
    </source>
</evidence>
<organism evidence="12 13">
    <name type="scientific">Niallia nealsonii</name>
    <dbReference type="NCBI Taxonomy" id="115979"/>
    <lineage>
        <taxon>Bacteria</taxon>
        <taxon>Bacillati</taxon>
        <taxon>Bacillota</taxon>
        <taxon>Bacilli</taxon>
        <taxon>Bacillales</taxon>
        <taxon>Bacillaceae</taxon>
        <taxon>Niallia</taxon>
    </lineage>
</organism>
<dbReference type="EC" id="5.1.3.3" evidence="4 8"/>
<proteinExistence type="inferred from homology"/>
<evidence type="ECO:0000256" key="8">
    <source>
        <dbReference type="PIRNR" id="PIRNR005096"/>
    </source>
</evidence>
<dbReference type="PROSITE" id="PS00545">
    <property type="entry name" value="ALDOSE_1_EPIMERASE"/>
    <property type="match status" value="1"/>
</dbReference>
<dbReference type="InterPro" id="IPR008183">
    <property type="entry name" value="Aldose_1/G6P_1-epimerase"/>
</dbReference>
<dbReference type="InterPro" id="IPR011013">
    <property type="entry name" value="Gal_mutarotase_sf_dom"/>
</dbReference>
<feature type="binding site" evidence="11">
    <location>
        <begin position="178"/>
        <end position="180"/>
    </location>
    <ligand>
        <name>beta-D-galactose</name>
        <dbReference type="ChEBI" id="CHEBI:27667"/>
    </ligand>
</feature>
<dbReference type="Gene3D" id="2.70.98.10">
    <property type="match status" value="1"/>
</dbReference>
<evidence type="ECO:0000256" key="10">
    <source>
        <dbReference type="PIRSR" id="PIRSR005096-2"/>
    </source>
</evidence>
<comment type="similarity">
    <text evidence="3 8">Belongs to the aldose epimerase family.</text>
</comment>
<sequence>MKIEERVFGTIKNRPVIEYTLLNENGLSVSCLNYGCIITKIMAPDKDGKIENIVLGFDSLEDYIESPYFGSIVGRVAGRIRGAQFAVGGTEYRLSANTPPNHLHGGETGFSSKIFAVEKIEKENAVGIKFMYESPDGEEGYPGNLQLSISYFWNNENELEMTYHGKTDKETIVNITNHSYFNLSGNSKRDCLEHVLTVESDRFLELNEQLLPTGILIQAKDTSFDFQEGKKLKEGIESDFQQNAIVGNGYDHPLIFSESGKHTAELWEEESGRVMHVTTDQPAMILYTANQLDEDIIFNEGVKGRPYLGVCLETQGYPDAVHHSTFPSIVLKPEEKYMAQTTFRFTVY</sequence>
<gene>
    <name evidence="12" type="ORF">CWS01_04980</name>
</gene>
<dbReference type="CDD" id="cd09019">
    <property type="entry name" value="galactose_mutarotase_like"/>
    <property type="match status" value="1"/>
</dbReference>
<dbReference type="SUPFAM" id="SSF74650">
    <property type="entry name" value="Galactose mutarotase-like"/>
    <property type="match status" value="1"/>
</dbReference>
<dbReference type="PANTHER" id="PTHR10091:SF0">
    <property type="entry name" value="GALACTOSE MUTAROTASE"/>
    <property type="match status" value="1"/>
</dbReference>
<evidence type="ECO:0000256" key="6">
    <source>
        <dbReference type="ARBA" id="ARBA00023235"/>
    </source>
</evidence>
<protein>
    <recommendedName>
        <fullName evidence="5 8">Aldose 1-epimerase</fullName>
        <ecNumber evidence="4 8">5.1.3.3</ecNumber>
    </recommendedName>
</protein>
<keyword evidence="7 8" id="KW-0119">Carbohydrate metabolism</keyword>
<dbReference type="InterPro" id="IPR047215">
    <property type="entry name" value="Galactose_mutarotase-like"/>
</dbReference>